<organism evidence="2 3">
    <name type="scientific">Pannus brasiliensis CCIBt3594</name>
    <dbReference type="NCBI Taxonomy" id="1427578"/>
    <lineage>
        <taxon>Bacteria</taxon>
        <taxon>Bacillati</taxon>
        <taxon>Cyanobacteriota</taxon>
        <taxon>Cyanophyceae</taxon>
        <taxon>Oscillatoriophycideae</taxon>
        <taxon>Chroococcales</taxon>
        <taxon>Microcystaceae</taxon>
        <taxon>Pannus</taxon>
    </lineage>
</organism>
<dbReference type="Pfam" id="PF03596">
    <property type="entry name" value="Cad"/>
    <property type="match status" value="1"/>
</dbReference>
<keyword evidence="1" id="KW-1133">Transmembrane helix</keyword>
<dbReference type="AlphaFoldDB" id="A0AAW9QI65"/>
<reference evidence="2 3" key="1">
    <citation type="submission" date="2024-01" db="EMBL/GenBank/DDBJ databases">
        <title>Genomic insights into the taxonomy and metabolism of the cyanobacterium Pannus brasiliensis CCIBt3594.</title>
        <authorList>
            <person name="Machado M."/>
            <person name="Botero N.B."/>
            <person name="Andreote A.P.D."/>
            <person name="Feitosa A.M.T."/>
            <person name="Popin R."/>
            <person name="Sivonen K."/>
            <person name="Fiore M.F."/>
        </authorList>
    </citation>
    <scope>NUCLEOTIDE SEQUENCE [LARGE SCALE GENOMIC DNA]</scope>
    <source>
        <strain evidence="2 3">CCIBt3594</strain>
    </source>
</reference>
<dbReference type="RefSeq" id="WP_332864987.1">
    <property type="nucleotide sequence ID" value="NZ_JBAFSM010000016.1"/>
</dbReference>
<evidence type="ECO:0000313" key="3">
    <source>
        <dbReference type="Proteomes" id="UP001328733"/>
    </source>
</evidence>
<sequence length="215" mass="24178">MNWLFALSIASVTSFVATNLDDIIVLMLFFSRANASFRPRQIVFGQYLGFTLILLASSIGIIFGLFISKKWIGLLGFVPLAIGVKQLLDPSEDEVQEVSIDLTPAESRSRWRSFFSRIPPRTYHVAAVTVANGGDNIGIYVSLFANNRPIDVSIIVGIFYIMLGIWCALAYFLITHPKIAKLLAEYGHKIIPWVYIFLGIYILFESESYRILFPA</sequence>
<proteinExistence type="predicted"/>
<evidence type="ECO:0000313" key="2">
    <source>
        <dbReference type="EMBL" id="MEG3437507.1"/>
    </source>
</evidence>
<feature type="transmembrane region" description="Helical" evidence="1">
    <location>
        <begin position="44"/>
        <end position="67"/>
    </location>
</feature>
<accession>A0AAW9QI65</accession>
<keyword evidence="1" id="KW-0472">Membrane</keyword>
<evidence type="ECO:0000256" key="1">
    <source>
        <dbReference type="SAM" id="Phobius"/>
    </source>
</evidence>
<keyword evidence="3" id="KW-1185">Reference proteome</keyword>
<dbReference type="InterPro" id="IPR004676">
    <property type="entry name" value="Cd-R_transporter"/>
</dbReference>
<name>A0AAW9QI65_9CHRO</name>
<dbReference type="Proteomes" id="UP001328733">
    <property type="component" value="Unassembled WGS sequence"/>
</dbReference>
<protein>
    <submittedName>
        <fullName evidence="2">Cadmium resistance transporter</fullName>
    </submittedName>
</protein>
<dbReference type="EMBL" id="JBAFSM010000016">
    <property type="protein sequence ID" value="MEG3437507.1"/>
    <property type="molecule type" value="Genomic_DNA"/>
</dbReference>
<comment type="caution">
    <text evidence="2">The sequence shown here is derived from an EMBL/GenBank/DDBJ whole genome shotgun (WGS) entry which is preliminary data.</text>
</comment>
<keyword evidence="1" id="KW-0812">Transmembrane</keyword>
<gene>
    <name evidence="2" type="ORF">V0288_10285</name>
</gene>
<feature type="transmembrane region" description="Helical" evidence="1">
    <location>
        <begin position="186"/>
        <end position="204"/>
    </location>
</feature>
<feature type="transmembrane region" description="Helical" evidence="1">
    <location>
        <begin position="152"/>
        <end position="174"/>
    </location>
</feature>